<evidence type="ECO:0000313" key="2">
    <source>
        <dbReference type="Proteomes" id="UP001385892"/>
    </source>
</evidence>
<gene>
    <name evidence="1" type="ORF">WKW82_22815</name>
</gene>
<keyword evidence="2" id="KW-1185">Reference proteome</keyword>
<reference evidence="1 2" key="1">
    <citation type="submission" date="2024-03" db="EMBL/GenBank/DDBJ databases">
        <title>Novel species of the genus Variovorax.</title>
        <authorList>
            <person name="Liu Q."/>
            <person name="Xin Y.-H."/>
        </authorList>
    </citation>
    <scope>NUCLEOTIDE SEQUENCE [LARGE SCALE GENOMIC DNA]</scope>
    <source>
        <strain evidence="1 2">KACC 18900</strain>
    </source>
</reference>
<name>A0ABU8WRN5_9BURK</name>
<comment type="caution">
    <text evidence="1">The sequence shown here is derived from an EMBL/GenBank/DDBJ whole genome shotgun (WGS) entry which is preliminary data.</text>
</comment>
<dbReference type="EMBL" id="JBBKZT010000011">
    <property type="protein sequence ID" value="MEJ8849500.1"/>
    <property type="molecule type" value="Genomic_DNA"/>
</dbReference>
<evidence type="ECO:0000313" key="1">
    <source>
        <dbReference type="EMBL" id="MEJ8849500.1"/>
    </source>
</evidence>
<sequence>MKRWLTAVSLTPKRSATCWSASPERAEKVPAAARCAKRRADSRARQPRYGTPLIVRTLQVLTDLLGRFDKGRRIVVVVLVMDVERLVQQLTAVVASDLAFLGHEVPIEFRLPTGCSYAAFAC</sequence>
<organism evidence="1 2">
    <name type="scientific">Variovorax rhizosphaerae</name>
    <dbReference type="NCBI Taxonomy" id="1836200"/>
    <lineage>
        <taxon>Bacteria</taxon>
        <taxon>Pseudomonadati</taxon>
        <taxon>Pseudomonadota</taxon>
        <taxon>Betaproteobacteria</taxon>
        <taxon>Burkholderiales</taxon>
        <taxon>Comamonadaceae</taxon>
        <taxon>Variovorax</taxon>
    </lineage>
</organism>
<proteinExistence type="predicted"/>
<dbReference type="Proteomes" id="UP001385892">
    <property type="component" value="Unassembled WGS sequence"/>
</dbReference>
<dbReference type="RefSeq" id="WP_340344867.1">
    <property type="nucleotide sequence ID" value="NZ_JBBKZT010000011.1"/>
</dbReference>
<accession>A0ABU8WRN5</accession>
<protein>
    <submittedName>
        <fullName evidence="1">Uncharacterized protein</fullName>
    </submittedName>
</protein>